<keyword evidence="2" id="KW-0472">Membrane</keyword>
<protein>
    <recommendedName>
        <fullName evidence="6">C-type lysozyme inhibitor domain-containing protein</fullName>
    </recommendedName>
</protein>
<evidence type="ECO:0000256" key="1">
    <source>
        <dbReference type="ARBA" id="ARBA00022729"/>
    </source>
</evidence>
<dbReference type="AlphaFoldDB" id="A0A1X3D9K1"/>
<sequence length="141" mass="16123">MKAKLCLSVAAALMLSACVVPYDYDYYDDDRPRIEDDRRYDDRDNRRDRYDDYGRSARSTRYSCRNGLSVAIRQLDSDRIELRLDDKRTVMTIAPSGSGSRYVSNRGLFGTGAQWHEKGGSAMFDFTDPYGNEVETTCRAS</sequence>
<dbReference type="InterPro" id="IPR018660">
    <property type="entry name" value="MliC"/>
</dbReference>
<dbReference type="Pfam" id="PF09864">
    <property type="entry name" value="MliC"/>
    <property type="match status" value="1"/>
</dbReference>
<evidence type="ECO:0000256" key="4">
    <source>
        <dbReference type="ARBA" id="ARBA00023288"/>
    </source>
</evidence>
<evidence type="ECO:0000313" key="7">
    <source>
        <dbReference type="EMBL" id="OSI16207.1"/>
    </source>
</evidence>
<dbReference type="OrthoDB" id="8606823at2"/>
<dbReference type="EMBL" id="MTBO01000017">
    <property type="protein sequence ID" value="OSI16207.1"/>
    <property type="molecule type" value="Genomic_DNA"/>
</dbReference>
<keyword evidence="1 5" id="KW-0732">Signal</keyword>
<dbReference type="PROSITE" id="PS51257">
    <property type="entry name" value="PROKAR_LIPOPROTEIN"/>
    <property type="match status" value="1"/>
</dbReference>
<feature type="chain" id="PRO_5012936723" description="C-type lysozyme inhibitor domain-containing protein" evidence="5">
    <location>
        <begin position="23"/>
        <end position="141"/>
    </location>
</feature>
<name>A0A1X3D9K1_9NEIS</name>
<comment type="caution">
    <text evidence="7">The sequence shown here is derived from an EMBL/GenBank/DDBJ whole genome shotgun (WGS) entry which is preliminary data.</text>
</comment>
<dbReference type="SUPFAM" id="SSF141488">
    <property type="entry name" value="YdhA-like"/>
    <property type="match status" value="1"/>
</dbReference>
<dbReference type="RefSeq" id="WP_085366094.1">
    <property type="nucleotide sequence ID" value="NZ_CAUJPZ010000031.1"/>
</dbReference>
<dbReference type="InterPro" id="IPR036328">
    <property type="entry name" value="MliC_sf"/>
</dbReference>
<feature type="domain" description="C-type lysozyme inhibitor" evidence="6">
    <location>
        <begin position="62"/>
        <end position="128"/>
    </location>
</feature>
<feature type="signal peptide" evidence="5">
    <location>
        <begin position="1"/>
        <end position="22"/>
    </location>
</feature>
<proteinExistence type="predicted"/>
<organism evidence="7 8">
    <name type="scientific">Neisseria dentiae</name>
    <dbReference type="NCBI Taxonomy" id="194197"/>
    <lineage>
        <taxon>Bacteria</taxon>
        <taxon>Pseudomonadati</taxon>
        <taxon>Pseudomonadota</taxon>
        <taxon>Betaproteobacteria</taxon>
        <taxon>Neisseriales</taxon>
        <taxon>Neisseriaceae</taxon>
        <taxon>Neisseria</taxon>
    </lineage>
</organism>
<dbReference type="Gene3D" id="2.40.128.200">
    <property type="match status" value="1"/>
</dbReference>
<evidence type="ECO:0000313" key="8">
    <source>
        <dbReference type="Proteomes" id="UP000193118"/>
    </source>
</evidence>
<accession>A0A1X3D9K1</accession>
<evidence type="ECO:0000256" key="5">
    <source>
        <dbReference type="SAM" id="SignalP"/>
    </source>
</evidence>
<keyword evidence="4" id="KW-0449">Lipoprotein</keyword>
<keyword evidence="3" id="KW-0564">Palmitate</keyword>
<dbReference type="GeneID" id="94581303"/>
<reference evidence="8" key="1">
    <citation type="submission" date="2017-01" db="EMBL/GenBank/DDBJ databases">
        <authorList>
            <person name="Wolfgang W.J."/>
            <person name="Cole J."/>
            <person name="Wroblewski D."/>
            <person name="Mcginnis J."/>
            <person name="Musser K.A."/>
        </authorList>
    </citation>
    <scope>NUCLEOTIDE SEQUENCE [LARGE SCALE GENOMIC DNA]</scope>
    <source>
        <strain evidence="8">DSM 19151</strain>
    </source>
</reference>
<keyword evidence="8" id="KW-1185">Reference proteome</keyword>
<gene>
    <name evidence="7" type="ORF">BWD09_07645</name>
</gene>
<evidence type="ECO:0000256" key="3">
    <source>
        <dbReference type="ARBA" id="ARBA00023139"/>
    </source>
</evidence>
<evidence type="ECO:0000256" key="2">
    <source>
        <dbReference type="ARBA" id="ARBA00023136"/>
    </source>
</evidence>
<dbReference type="Proteomes" id="UP000193118">
    <property type="component" value="Unassembled WGS sequence"/>
</dbReference>
<evidence type="ECO:0000259" key="6">
    <source>
        <dbReference type="Pfam" id="PF09864"/>
    </source>
</evidence>